<feature type="region of interest" description="Disordered" evidence="1">
    <location>
        <begin position="1"/>
        <end position="91"/>
    </location>
</feature>
<reference evidence="2" key="1">
    <citation type="journal article" date="2022" name="bioRxiv">
        <title>Sequencing and chromosome-scale assembly of the giantPleurodeles waltlgenome.</title>
        <authorList>
            <person name="Brown T."/>
            <person name="Elewa A."/>
            <person name="Iarovenko S."/>
            <person name="Subramanian E."/>
            <person name="Araus A.J."/>
            <person name="Petzold A."/>
            <person name="Susuki M."/>
            <person name="Suzuki K.-i.T."/>
            <person name="Hayashi T."/>
            <person name="Toyoda A."/>
            <person name="Oliveira C."/>
            <person name="Osipova E."/>
            <person name="Leigh N.D."/>
            <person name="Simon A."/>
            <person name="Yun M.H."/>
        </authorList>
    </citation>
    <scope>NUCLEOTIDE SEQUENCE</scope>
    <source>
        <strain evidence="2">20211129_DDA</strain>
        <tissue evidence="2">Liver</tissue>
    </source>
</reference>
<evidence type="ECO:0000313" key="2">
    <source>
        <dbReference type="EMBL" id="KAJ1174189.1"/>
    </source>
</evidence>
<gene>
    <name evidence="2" type="ORF">NDU88_006012</name>
</gene>
<protein>
    <submittedName>
        <fullName evidence="2">Uncharacterized protein</fullName>
    </submittedName>
</protein>
<comment type="caution">
    <text evidence="2">The sequence shown here is derived from an EMBL/GenBank/DDBJ whole genome shotgun (WGS) entry which is preliminary data.</text>
</comment>
<name>A0AAV7TDW1_PLEWA</name>
<dbReference type="AlphaFoldDB" id="A0AAV7TDW1"/>
<sequence length="132" mass="14668">MHGRQRSARVATAGGPRRTWEFAAYGRPQIGTESARGAEAPDESKTHWNGPGERDRGCLGSSVPRFLPCLPPSRQRSRSPELRRAAGRRSARIATADRRGVIHYRNDHRQRYWAWGAPIVTETGAEGRAQAP</sequence>
<dbReference type="EMBL" id="JANPWB010000007">
    <property type="protein sequence ID" value="KAJ1174189.1"/>
    <property type="molecule type" value="Genomic_DNA"/>
</dbReference>
<proteinExistence type="predicted"/>
<accession>A0AAV7TDW1</accession>
<dbReference type="Proteomes" id="UP001066276">
    <property type="component" value="Chromosome 4_1"/>
</dbReference>
<evidence type="ECO:0000313" key="3">
    <source>
        <dbReference type="Proteomes" id="UP001066276"/>
    </source>
</evidence>
<evidence type="ECO:0000256" key="1">
    <source>
        <dbReference type="SAM" id="MobiDB-lite"/>
    </source>
</evidence>
<keyword evidence="3" id="KW-1185">Reference proteome</keyword>
<feature type="compositionally biased region" description="Basic and acidic residues" evidence="1">
    <location>
        <begin position="42"/>
        <end position="57"/>
    </location>
</feature>
<organism evidence="2 3">
    <name type="scientific">Pleurodeles waltl</name>
    <name type="common">Iberian ribbed newt</name>
    <dbReference type="NCBI Taxonomy" id="8319"/>
    <lineage>
        <taxon>Eukaryota</taxon>
        <taxon>Metazoa</taxon>
        <taxon>Chordata</taxon>
        <taxon>Craniata</taxon>
        <taxon>Vertebrata</taxon>
        <taxon>Euteleostomi</taxon>
        <taxon>Amphibia</taxon>
        <taxon>Batrachia</taxon>
        <taxon>Caudata</taxon>
        <taxon>Salamandroidea</taxon>
        <taxon>Salamandridae</taxon>
        <taxon>Pleurodelinae</taxon>
        <taxon>Pleurodeles</taxon>
    </lineage>
</organism>